<dbReference type="Proteomes" id="UP000325295">
    <property type="component" value="Chromosome"/>
</dbReference>
<evidence type="ECO:0000256" key="1">
    <source>
        <dbReference type="SAM" id="MobiDB-lite"/>
    </source>
</evidence>
<dbReference type="RefSeq" id="WP_150204117.1">
    <property type="nucleotide sequence ID" value="NZ_CP043939.1"/>
</dbReference>
<evidence type="ECO:0000313" key="2">
    <source>
        <dbReference type="EMBL" id="QER67579.1"/>
    </source>
</evidence>
<gene>
    <name evidence="2" type="ORF">F0161_06715</name>
</gene>
<dbReference type="Pfam" id="PF06199">
    <property type="entry name" value="Phage_tail_2"/>
    <property type="match status" value="1"/>
</dbReference>
<proteinExistence type="predicted"/>
<name>A0A5P1X4H8_9LACO</name>
<feature type="compositionally biased region" description="Polar residues" evidence="1">
    <location>
        <begin position="148"/>
        <end position="161"/>
    </location>
</feature>
<evidence type="ECO:0000313" key="3">
    <source>
        <dbReference type="Proteomes" id="UP000325295"/>
    </source>
</evidence>
<dbReference type="KEGG" id="lnn:F0161_06715"/>
<protein>
    <recommendedName>
        <fullName evidence="4">Capsid protein</fullName>
    </recommendedName>
</protein>
<evidence type="ECO:0008006" key="4">
    <source>
        <dbReference type="Google" id="ProtNLM"/>
    </source>
</evidence>
<dbReference type="EMBL" id="CP043939">
    <property type="protein sequence ID" value="QER67579.1"/>
    <property type="molecule type" value="Genomic_DNA"/>
</dbReference>
<accession>A0A5P1X4H8</accession>
<organism evidence="2 3">
    <name type="scientific">Paucilactobacillus nenjiangensis</name>
    <dbReference type="NCBI Taxonomy" id="1296540"/>
    <lineage>
        <taxon>Bacteria</taxon>
        <taxon>Bacillati</taxon>
        <taxon>Bacillota</taxon>
        <taxon>Bacilli</taxon>
        <taxon>Lactobacillales</taxon>
        <taxon>Lactobacillaceae</taxon>
        <taxon>Paucilactobacillus</taxon>
    </lineage>
</organism>
<dbReference type="AlphaFoldDB" id="A0A5P1X4H8"/>
<feature type="region of interest" description="Disordered" evidence="1">
    <location>
        <begin position="134"/>
        <end position="161"/>
    </location>
</feature>
<sequence length="161" mass="17308">MASPFAGFSKNFQTKYKIGADKETLFPIGGGIKTAETDFDEDVDDVAYYDLNGGTESISSSQTFPFNFEGNRKYGDQAQDFVRSKMTSNDKSCYLEVTEPDGSVLSGPATMSKITPFGGDANDRSDYKFTVTFTGTPTDTKATADETPVSNTTPDSSSAAK</sequence>
<reference evidence="2 3" key="1">
    <citation type="submission" date="2019-09" db="EMBL/GenBank/DDBJ databases">
        <title>Complete Genome Sequence of Lactobacillus nenjiangensis SH-Y15, isolated from sauerkraut.</title>
        <authorList>
            <person name="Yang H."/>
        </authorList>
    </citation>
    <scope>NUCLEOTIDE SEQUENCE [LARGE SCALE GENOMIC DNA]</scope>
    <source>
        <strain evidence="2 3">SH-Y15</strain>
    </source>
</reference>
<keyword evidence="3" id="KW-1185">Reference proteome</keyword>
<dbReference type="NCBIfam" id="NF047353">
    <property type="entry name" value="tube_lmo2291"/>
    <property type="match status" value="1"/>
</dbReference>
<dbReference type="OrthoDB" id="2043960at2"/>
<dbReference type="InterPro" id="IPR011855">
    <property type="entry name" value="Phgtail_TP901_1"/>
</dbReference>